<sequence>METQVRTEGAGVINLSTAGGDRLTMKSPLVNGDSHSDTTTTTSQVSQQGLQTNLHQQKVAALKQQHQQQQVAAAAAMAAVAIANTPKRKSSTEAAPPAFMMMTPPSPQQQMQQLLQQQVLSPQHLQQLMQQQTMVLQHQVGPGPRRSHGWNCRELSACLEELHFSPFCPITQKDLWGTTNGFFEQFFPPFPVLHGPLGLMNSSHVLSTM</sequence>
<evidence type="ECO:0000313" key="2">
    <source>
        <dbReference type="EMBL" id="KAK2180256.1"/>
    </source>
</evidence>
<reference evidence="2" key="1">
    <citation type="journal article" date="2023" name="Mol. Biol. Evol.">
        <title>Third-Generation Sequencing Reveals the Adaptive Role of the Epigenome in Three Deep-Sea Polychaetes.</title>
        <authorList>
            <person name="Perez M."/>
            <person name="Aroh O."/>
            <person name="Sun Y."/>
            <person name="Lan Y."/>
            <person name="Juniper S.K."/>
            <person name="Young C.R."/>
            <person name="Angers B."/>
            <person name="Qian P.Y."/>
        </authorList>
    </citation>
    <scope>NUCLEOTIDE SEQUENCE</scope>
    <source>
        <strain evidence="2">R07B-5</strain>
    </source>
</reference>
<name>A0AAD9KZG7_RIDPI</name>
<accession>A0AAD9KZG7</accession>
<comment type="caution">
    <text evidence="2">The sequence shown here is derived from an EMBL/GenBank/DDBJ whole genome shotgun (WGS) entry which is preliminary data.</text>
</comment>
<proteinExistence type="predicted"/>
<organism evidence="2 3">
    <name type="scientific">Ridgeia piscesae</name>
    <name type="common">Tubeworm</name>
    <dbReference type="NCBI Taxonomy" id="27915"/>
    <lineage>
        <taxon>Eukaryota</taxon>
        <taxon>Metazoa</taxon>
        <taxon>Spiralia</taxon>
        <taxon>Lophotrochozoa</taxon>
        <taxon>Annelida</taxon>
        <taxon>Polychaeta</taxon>
        <taxon>Sedentaria</taxon>
        <taxon>Canalipalpata</taxon>
        <taxon>Sabellida</taxon>
        <taxon>Siboglinidae</taxon>
        <taxon>Ridgeia</taxon>
    </lineage>
</organism>
<protein>
    <submittedName>
        <fullName evidence="2">Uncharacterized protein</fullName>
    </submittedName>
</protein>
<evidence type="ECO:0000313" key="3">
    <source>
        <dbReference type="Proteomes" id="UP001209878"/>
    </source>
</evidence>
<evidence type="ECO:0000256" key="1">
    <source>
        <dbReference type="SAM" id="MobiDB-lite"/>
    </source>
</evidence>
<dbReference type="EMBL" id="JAODUO010000452">
    <property type="protein sequence ID" value="KAK2180256.1"/>
    <property type="molecule type" value="Genomic_DNA"/>
</dbReference>
<feature type="region of interest" description="Disordered" evidence="1">
    <location>
        <begin position="1"/>
        <end position="44"/>
    </location>
</feature>
<gene>
    <name evidence="2" type="ORF">NP493_452g04008</name>
</gene>
<dbReference type="AlphaFoldDB" id="A0AAD9KZG7"/>
<keyword evidence="3" id="KW-1185">Reference proteome</keyword>
<dbReference type="Proteomes" id="UP001209878">
    <property type="component" value="Unassembled WGS sequence"/>
</dbReference>